<dbReference type="InterPro" id="IPR025824">
    <property type="entry name" value="OB-fold_nuc-bd_dom"/>
</dbReference>
<dbReference type="Pfam" id="PF02601">
    <property type="entry name" value="Exonuc_VII_L"/>
    <property type="match status" value="1"/>
</dbReference>
<dbReference type="GO" id="GO:0008855">
    <property type="term" value="F:exodeoxyribonuclease VII activity"/>
    <property type="evidence" value="ECO:0007669"/>
    <property type="project" value="UniProtKB-EC"/>
</dbReference>
<dbReference type="EC" id="3.1.11.6" evidence="5"/>
<feature type="domain" description="OB-fold nucleic acid binding" evidence="8">
    <location>
        <begin position="5"/>
        <end position="98"/>
    </location>
</feature>
<keyword evidence="10" id="KW-1185">Reference proteome</keyword>
<dbReference type="RefSeq" id="WP_380697357.1">
    <property type="nucleotide sequence ID" value="NZ_JBHRYR010000004.1"/>
</dbReference>
<comment type="function">
    <text evidence="5">Bidirectionally degrades single-stranded DNA into large acid-insoluble oligonucleotides, which are then degraded further into small acid-soluble oligonucleotides.</text>
</comment>
<evidence type="ECO:0000256" key="4">
    <source>
        <dbReference type="ARBA" id="ARBA00022839"/>
    </source>
</evidence>
<evidence type="ECO:0000256" key="1">
    <source>
        <dbReference type="ARBA" id="ARBA00022490"/>
    </source>
</evidence>
<organism evidence="9 10">
    <name type="scientific">Saccharospirillum mangrovi</name>
    <dbReference type="NCBI Taxonomy" id="2161747"/>
    <lineage>
        <taxon>Bacteria</taxon>
        <taxon>Pseudomonadati</taxon>
        <taxon>Pseudomonadota</taxon>
        <taxon>Gammaproteobacteria</taxon>
        <taxon>Oceanospirillales</taxon>
        <taxon>Saccharospirillaceae</taxon>
        <taxon>Saccharospirillum</taxon>
    </lineage>
</organism>
<evidence type="ECO:0000256" key="6">
    <source>
        <dbReference type="RuleBase" id="RU004355"/>
    </source>
</evidence>
<dbReference type="Proteomes" id="UP001595617">
    <property type="component" value="Unassembled WGS sequence"/>
</dbReference>
<keyword evidence="2 5" id="KW-0540">Nuclease</keyword>
<evidence type="ECO:0000256" key="5">
    <source>
        <dbReference type="HAMAP-Rule" id="MF_00378"/>
    </source>
</evidence>
<comment type="catalytic activity">
    <reaction evidence="5 6">
        <text>Exonucleolytic cleavage in either 5'- to 3'- or 3'- to 5'-direction to yield nucleoside 5'-phosphates.</text>
        <dbReference type="EC" id="3.1.11.6"/>
    </reaction>
</comment>
<protein>
    <recommendedName>
        <fullName evidence="5">Exodeoxyribonuclease 7 large subunit</fullName>
        <ecNumber evidence="5">3.1.11.6</ecNumber>
    </recommendedName>
    <alternativeName>
        <fullName evidence="5">Exodeoxyribonuclease VII large subunit</fullName>
        <shortName evidence="5">Exonuclease VII large subunit</shortName>
    </alternativeName>
</protein>
<keyword evidence="1 5" id="KW-0963">Cytoplasm</keyword>
<dbReference type="InterPro" id="IPR020579">
    <property type="entry name" value="Exonuc_VII_lsu_C"/>
</dbReference>
<evidence type="ECO:0000313" key="10">
    <source>
        <dbReference type="Proteomes" id="UP001595617"/>
    </source>
</evidence>
<comment type="caution">
    <text evidence="9">The sequence shown here is derived from an EMBL/GenBank/DDBJ whole genome shotgun (WGS) entry which is preliminary data.</text>
</comment>
<evidence type="ECO:0000259" key="8">
    <source>
        <dbReference type="Pfam" id="PF13742"/>
    </source>
</evidence>
<dbReference type="InterPro" id="IPR003753">
    <property type="entry name" value="Exonuc_VII_L"/>
</dbReference>
<dbReference type="Pfam" id="PF13742">
    <property type="entry name" value="tRNA_anti_2"/>
    <property type="match status" value="1"/>
</dbReference>
<name>A0ABV8A2I5_9GAMM</name>
<gene>
    <name evidence="5 9" type="primary">xseA</name>
    <name evidence="9" type="ORF">ACFOOG_13220</name>
</gene>
<evidence type="ECO:0000259" key="7">
    <source>
        <dbReference type="Pfam" id="PF02601"/>
    </source>
</evidence>
<keyword evidence="4 5" id="KW-0269">Exonuclease</keyword>
<proteinExistence type="inferred from homology"/>
<evidence type="ECO:0000256" key="3">
    <source>
        <dbReference type="ARBA" id="ARBA00022801"/>
    </source>
</evidence>
<dbReference type="Gene3D" id="2.40.50.140">
    <property type="entry name" value="Nucleic acid-binding proteins"/>
    <property type="match status" value="1"/>
</dbReference>
<dbReference type="PANTHER" id="PTHR30008">
    <property type="entry name" value="EXODEOXYRIBONUCLEASE 7 LARGE SUBUNIT"/>
    <property type="match status" value="1"/>
</dbReference>
<feature type="domain" description="Exonuclease VII large subunit C-terminal" evidence="7">
    <location>
        <begin position="121"/>
        <end position="433"/>
    </location>
</feature>
<sequence>MEQAISVAQLNRQAKFILEQNFGQVLIHGELSNLSRPQSGHVYFTLKDNTAQVRCAFFKGQAMRQTYRPQEGEAVLVSGKVSLFEGRGDYQVLVSSIQPAGDGALQIAFEALKKRLQAEGLFAQERKRALPSSVSTVAVITSATGAALQDILQVLRRRDPFIEVLVYPCLVQGKEAALDIRRALAQAIQDAASDVIIVGRGGGSSEDLWSFNDEGLARDIAASPIPVVSAVGHEVDFTIADFVADVRAPTPSAAAELVSADHSLRAQQLTTLARRLSFAVQRTITTYRQRLHHTQQRLRHPADRIREQQQRLDNASVRLERALQHRLQQVRMRLHTATQRVERASPQHRLPAQKQQLNLLQQRLLRIITHRLERWRSHLTTQAHSLHTASPLATLQRGYSITQDEQGKVVTSAKRLAVGQTLTHRLADGQVKSTVTDVILKGEKPR</sequence>
<dbReference type="InterPro" id="IPR012340">
    <property type="entry name" value="NA-bd_OB-fold"/>
</dbReference>
<dbReference type="EMBL" id="JBHRYR010000004">
    <property type="protein sequence ID" value="MFC3853798.1"/>
    <property type="molecule type" value="Genomic_DNA"/>
</dbReference>
<evidence type="ECO:0000313" key="9">
    <source>
        <dbReference type="EMBL" id="MFC3853798.1"/>
    </source>
</evidence>
<comment type="subcellular location">
    <subcellularLocation>
        <location evidence="5 6">Cytoplasm</location>
    </subcellularLocation>
</comment>
<keyword evidence="3 5" id="KW-0378">Hydrolase</keyword>
<comment type="subunit">
    <text evidence="5">Heterooligomer composed of large and small subunits.</text>
</comment>
<dbReference type="NCBIfam" id="TIGR00237">
    <property type="entry name" value="xseA"/>
    <property type="match status" value="1"/>
</dbReference>
<dbReference type="HAMAP" id="MF_00378">
    <property type="entry name" value="Exonuc_7_L"/>
    <property type="match status" value="1"/>
</dbReference>
<accession>A0ABV8A2I5</accession>
<dbReference type="PANTHER" id="PTHR30008:SF0">
    <property type="entry name" value="EXODEOXYRIBONUCLEASE 7 LARGE SUBUNIT"/>
    <property type="match status" value="1"/>
</dbReference>
<comment type="similarity">
    <text evidence="5 6">Belongs to the XseA family.</text>
</comment>
<dbReference type="CDD" id="cd04489">
    <property type="entry name" value="ExoVII_LU_OBF"/>
    <property type="match status" value="1"/>
</dbReference>
<reference evidence="10" key="1">
    <citation type="journal article" date="2019" name="Int. J. Syst. Evol. Microbiol.">
        <title>The Global Catalogue of Microorganisms (GCM) 10K type strain sequencing project: providing services to taxonomists for standard genome sequencing and annotation.</title>
        <authorList>
            <consortium name="The Broad Institute Genomics Platform"/>
            <consortium name="The Broad Institute Genome Sequencing Center for Infectious Disease"/>
            <person name="Wu L."/>
            <person name="Ma J."/>
        </authorList>
    </citation>
    <scope>NUCLEOTIDE SEQUENCE [LARGE SCALE GENOMIC DNA]</scope>
    <source>
        <strain evidence="10">IBRC 10765</strain>
    </source>
</reference>
<evidence type="ECO:0000256" key="2">
    <source>
        <dbReference type="ARBA" id="ARBA00022722"/>
    </source>
</evidence>